<evidence type="ECO:0000256" key="2">
    <source>
        <dbReference type="SAM" id="Phobius"/>
    </source>
</evidence>
<dbReference type="RefSeq" id="WP_344840362.1">
    <property type="nucleotide sequence ID" value="NZ_BAABAA010000002.1"/>
</dbReference>
<feature type="compositionally biased region" description="Polar residues" evidence="1">
    <location>
        <begin position="63"/>
        <end position="72"/>
    </location>
</feature>
<protein>
    <submittedName>
        <fullName evidence="3">Uncharacterized protein</fullName>
    </submittedName>
</protein>
<accession>A0ABP6WTE5</accession>
<evidence type="ECO:0000256" key="1">
    <source>
        <dbReference type="SAM" id="MobiDB-lite"/>
    </source>
</evidence>
<proteinExistence type="predicted"/>
<name>A0ABP6WTE5_9ACTN</name>
<reference evidence="4" key="1">
    <citation type="journal article" date="2019" name="Int. J. Syst. Evol. Microbiol.">
        <title>The Global Catalogue of Microorganisms (GCM) 10K type strain sequencing project: providing services to taxonomists for standard genome sequencing and annotation.</title>
        <authorList>
            <consortium name="The Broad Institute Genomics Platform"/>
            <consortium name="The Broad Institute Genome Sequencing Center for Infectious Disease"/>
            <person name="Wu L."/>
            <person name="Ma J."/>
        </authorList>
    </citation>
    <scope>NUCLEOTIDE SEQUENCE [LARGE SCALE GENOMIC DNA]</scope>
    <source>
        <strain evidence="4">JCM 16928</strain>
    </source>
</reference>
<evidence type="ECO:0000313" key="3">
    <source>
        <dbReference type="EMBL" id="GAA3555699.1"/>
    </source>
</evidence>
<comment type="caution">
    <text evidence="3">The sequence shown here is derived from an EMBL/GenBank/DDBJ whole genome shotgun (WGS) entry which is preliminary data.</text>
</comment>
<dbReference type="EMBL" id="BAABAA010000002">
    <property type="protein sequence ID" value="GAA3555699.1"/>
    <property type="molecule type" value="Genomic_DNA"/>
</dbReference>
<keyword evidence="2" id="KW-0472">Membrane</keyword>
<organism evidence="3 4">
    <name type="scientific">Kribbella ginsengisoli</name>
    <dbReference type="NCBI Taxonomy" id="363865"/>
    <lineage>
        <taxon>Bacteria</taxon>
        <taxon>Bacillati</taxon>
        <taxon>Actinomycetota</taxon>
        <taxon>Actinomycetes</taxon>
        <taxon>Propionibacteriales</taxon>
        <taxon>Kribbellaceae</taxon>
        <taxon>Kribbella</taxon>
    </lineage>
</organism>
<sequence>MKLTDLRDELNTRAETTDETPDLLAGVHAKITRTKRRRRTGALGAVAGVALIAALATGLIPGITSTTPQPAETPTPRDYSKDGITLPAFEGADRLEKGWIGRPGESKLDFIWTPEAAQDTRFEGICQSSASSTQYVTISVNDYVVGTNTCDTGYNPDMPDAGIGLQADSALWLAAPAGKPARVVVQLTDQKGRVVNNKITQLALGIYRTAAVPTEGAPVQAPPTSDDDYTKDGVRYRAKIGGKTLLGAMVADRGRNQFEFDVTGTGNAVGFNPFCTVTNAGQFPEYQLAIKIDDQPANKVSCSGDTIDPGRGSYFFDGVALPAGQKVKVTVRLENSLGQSVARPQDWIGMGIYDLGKRRTVDTTSLEELTEHSGHKYRLTQLVSVEAAKADHLQLSTPADTPFLVSYGSTAAPSTEGNSDVVHLTGLGDEIGDQAGGYGTVGIAARPAGTAKITLRDFNERPVKRPQGTLFIALYLPAD</sequence>
<keyword evidence="2" id="KW-1133">Transmembrane helix</keyword>
<gene>
    <name evidence="3" type="ORF">GCM10022235_24610</name>
</gene>
<feature type="transmembrane region" description="Helical" evidence="2">
    <location>
        <begin position="40"/>
        <end position="60"/>
    </location>
</feature>
<feature type="region of interest" description="Disordered" evidence="1">
    <location>
        <begin position="63"/>
        <end position="84"/>
    </location>
</feature>
<keyword evidence="4" id="KW-1185">Reference proteome</keyword>
<evidence type="ECO:0000313" key="4">
    <source>
        <dbReference type="Proteomes" id="UP001501222"/>
    </source>
</evidence>
<keyword evidence="2" id="KW-0812">Transmembrane</keyword>
<dbReference type="Proteomes" id="UP001501222">
    <property type="component" value="Unassembled WGS sequence"/>
</dbReference>